<dbReference type="GO" id="GO:0005829">
    <property type="term" value="C:cytosol"/>
    <property type="evidence" value="ECO:0007669"/>
    <property type="project" value="TreeGrafter"/>
</dbReference>
<dbReference type="Gene3D" id="1.10.260.40">
    <property type="entry name" value="lambda repressor-like DNA-binding domains"/>
    <property type="match status" value="1"/>
</dbReference>
<dbReference type="InterPro" id="IPR014710">
    <property type="entry name" value="RmlC-like_jellyroll"/>
</dbReference>
<keyword evidence="1" id="KW-0805">Transcription regulation</keyword>
<sequence length="183" mass="21042">MIKYEIGHQLKQIRNDAGWSLSRAANETGVSKAMLGQIERNESSPTISTLWKIATGFHKPLSVFVNDALITEDDESVRSTHISFTHHKHDLKARILFPFDPRFGFELFSIKLDPDQTHISEPHDKGVIEHITVIKGNMEVKLNGEWKKLAEGDVLRFKADQPHEYRNTDKDTTTEFHNLIFYT</sequence>
<dbReference type="InterPro" id="IPR010982">
    <property type="entry name" value="Lambda_DNA-bd_dom_sf"/>
</dbReference>
<proteinExistence type="predicted"/>
<dbReference type="PANTHER" id="PTHR46797">
    <property type="entry name" value="HTH-TYPE TRANSCRIPTIONAL REGULATOR"/>
    <property type="match status" value="1"/>
</dbReference>
<reference evidence="5 6" key="1">
    <citation type="submission" date="2019-03" db="EMBL/GenBank/DDBJ databases">
        <title>Genomic Encyclopedia of Type Strains, Phase IV (KMG-IV): sequencing the most valuable type-strain genomes for metagenomic binning, comparative biology and taxonomic classification.</title>
        <authorList>
            <person name="Goeker M."/>
        </authorList>
    </citation>
    <scope>NUCLEOTIDE SEQUENCE [LARGE SCALE GENOMIC DNA]</scope>
    <source>
        <strain evidence="5 6">DSM 24830</strain>
    </source>
</reference>
<dbReference type="SMART" id="SM00530">
    <property type="entry name" value="HTH_XRE"/>
    <property type="match status" value="1"/>
</dbReference>
<evidence type="ECO:0000256" key="2">
    <source>
        <dbReference type="ARBA" id="ARBA00023125"/>
    </source>
</evidence>
<name>A0A4R1ENT6_9GAMM</name>
<dbReference type="CDD" id="cd02209">
    <property type="entry name" value="cupin_XRE_C"/>
    <property type="match status" value="1"/>
</dbReference>
<dbReference type="AlphaFoldDB" id="A0A4R1ENT6"/>
<protein>
    <submittedName>
        <fullName evidence="5">XRE family transcriptional regulator</fullName>
    </submittedName>
</protein>
<dbReference type="PROSITE" id="PS50943">
    <property type="entry name" value="HTH_CROC1"/>
    <property type="match status" value="1"/>
</dbReference>
<evidence type="ECO:0000259" key="4">
    <source>
        <dbReference type="PROSITE" id="PS50943"/>
    </source>
</evidence>
<evidence type="ECO:0000256" key="3">
    <source>
        <dbReference type="ARBA" id="ARBA00023163"/>
    </source>
</evidence>
<evidence type="ECO:0000313" key="5">
    <source>
        <dbReference type="EMBL" id="TCJ82633.1"/>
    </source>
</evidence>
<dbReference type="Proteomes" id="UP000294887">
    <property type="component" value="Unassembled WGS sequence"/>
</dbReference>
<keyword evidence="6" id="KW-1185">Reference proteome</keyword>
<dbReference type="GO" id="GO:0003677">
    <property type="term" value="F:DNA binding"/>
    <property type="evidence" value="ECO:0007669"/>
    <property type="project" value="UniProtKB-KW"/>
</dbReference>
<gene>
    <name evidence="5" type="ORF">EV695_3364</name>
</gene>
<dbReference type="GO" id="GO:0003700">
    <property type="term" value="F:DNA-binding transcription factor activity"/>
    <property type="evidence" value="ECO:0007669"/>
    <property type="project" value="TreeGrafter"/>
</dbReference>
<dbReference type="InterPro" id="IPR013096">
    <property type="entry name" value="Cupin_2"/>
</dbReference>
<dbReference type="SUPFAM" id="SSF47413">
    <property type="entry name" value="lambda repressor-like DNA-binding domains"/>
    <property type="match status" value="1"/>
</dbReference>
<comment type="caution">
    <text evidence="5">The sequence shown here is derived from an EMBL/GenBank/DDBJ whole genome shotgun (WGS) entry which is preliminary data.</text>
</comment>
<organism evidence="5 6">
    <name type="scientific">Cocleimonas flava</name>
    <dbReference type="NCBI Taxonomy" id="634765"/>
    <lineage>
        <taxon>Bacteria</taxon>
        <taxon>Pseudomonadati</taxon>
        <taxon>Pseudomonadota</taxon>
        <taxon>Gammaproteobacteria</taxon>
        <taxon>Thiotrichales</taxon>
        <taxon>Thiotrichaceae</taxon>
        <taxon>Cocleimonas</taxon>
    </lineage>
</organism>
<dbReference type="OrthoDB" id="9805356at2"/>
<keyword evidence="3" id="KW-0804">Transcription</keyword>
<dbReference type="SUPFAM" id="SSF51182">
    <property type="entry name" value="RmlC-like cupins"/>
    <property type="match status" value="1"/>
</dbReference>
<dbReference type="EMBL" id="SMFQ01000005">
    <property type="protein sequence ID" value="TCJ82633.1"/>
    <property type="molecule type" value="Genomic_DNA"/>
</dbReference>
<keyword evidence="2" id="KW-0238">DNA-binding</keyword>
<feature type="domain" description="HTH cro/C1-type" evidence="4">
    <location>
        <begin position="10"/>
        <end position="64"/>
    </location>
</feature>
<dbReference type="Pfam" id="PF07883">
    <property type="entry name" value="Cupin_2"/>
    <property type="match status" value="1"/>
</dbReference>
<dbReference type="Pfam" id="PF01381">
    <property type="entry name" value="HTH_3"/>
    <property type="match status" value="1"/>
</dbReference>
<dbReference type="PANTHER" id="PTHR46797:SF23">
    <property type="entry name" value="HTH-TYPE TRANSCRIPTIONAL REGULATOR SUTR"/>
    <property type="match status" value="1"/>
</dbReference>
<evidence type="ECO:0000313" key="6">
    <source>
        <dbReference type="Proteomes" id="UP000294887"/>
    </source>
</evidence>
<dbReference type="RefSeq" id="WP_131907143.1">
    <property type="nucleotide sequence ID" value="NZ_BAAAFU010000007.1"/>
</dbReference>
<dbReference type="InterPro" id="IPR001387">
    <property type="entry name" value="Cro/C1-type_HTH"/>
</dbReference>
<accession>A0A4R1ENT6</accession>
<dbReference type="Gene3D" id="2.60.120.10">
    <property type="entry name" value="Jelly Rolls"/>
    <property type="match status" value="1"/>
</dbReference>
<dbReference type="InterPro" id="IPR050807">
    <property type="entry name" value="TransReg_Diox_bact_type"/>
</dbReference>
<dbReference type="InterPro" id="IPR011051">
    <property type="entry name" value="RmlC_Cupin_sf"/>
</dbReference>
<dbReference type="CDD" id="cd00093">
    <property type="entry name" value="HTH_XRE"/>
    <property type="match status" value="1"/>
</dbReference>
<evidence type="ECO:0000256" key="1">
    <source>
        <dbReference type="ARBA" id="ARBA00023015"/>
    </source>
</evidence>